<dbReference type="InterPro" id="IPR009017">
    <property type="entry name" value="GFP"/>
</dbReference>
<evidence type="ECO:0000256" key="1">
    <source>
        <dbReference type="ARBA" id="ARBA00008949"/>
    </source>
</evidence>
<accession>Q86LV7</accession>
<dbReference type="Gene3D" id="2.40.155.10">
    <property type="entry name" value="Green fluorescent protein"/>
    <property type="match status" value="1"/>
</dbReference>
<keyword evidence="3" id="KW-0455">Luminescence</keyword>
<name>Q86LV7_9CNID</name>
<dbReference type="InterPro" id="IPR011584">
    <property type="entry name" value="GFP-related"/>
</dbReference>
<dbReference type="EMBL" id="AY155344">
    <property type="protein sequence ID" value="AAO00733.1"/>
    <property type="molecule type" value="mRNA"/>
</dbReference>
<dbReference type="Gene3D" id="3.30.1300.40">
    <property type="match status" value="1"/>
</dbReference>
<dbReference type="InterPro" id="IPR000786">
    <property type="entry name" value="Green_fluorescent_prot"/>
</dbReference>
<evidence type="ECO:0000256" key="3">
    <source>
        <dbReference type="ARBA" id="ARBA00023223"/>
    </source>
</evidence>
<keyword evidence="2" id="KW-0157">Chromophore</keyword>
<evidence type="ECO:0000256" key="2">
    <source>
        <dbReference type="ARBA" id="ARBA00022991"/>
    </source>
</evidence>
<protein>
    <submittedName>
        <fullName evidence="5">Green fluorescent protein-like S110N mutant</fullName>
    </submittedName>
</protein>
<comment type="similarity">
    <text evidence="1">Belongs to the GFP family.</text>
</comment>
<evidence type="ECO:0000313" key="5">
    <source>
        <dbReference type="EMBL" id="AAO00733.1"/>
    </source>
</evidence>
<organism evidence="5">
    <name type="scientific">Meandrina meandrites</name>
    <dbReference type="NCBI Taxonomy" id="51056"/>
    <lineage>
        <taxon>Eukaryota</taxon>
        <taxon>Metazoa</taxon>
        <taxon>Cnidaria</taxon>
        <taxon>Anthozoa</taxon>
        <taxon>Hexacorallia</taxon>
        <taxon>Scleractinia</taxon>
        <taxon>Faviina</taxon>
        <taxon>Meandrinidae</taxon>
        <taxon>Meandrina</taxon>
    </lineage>
</organism>
<sequence length="214" mass="23745">MAVPTQVKMKYSMDGNFNGQSFTVVGEGTGNPYEGHQSLKLTVKGEPLPFAFDILSATFTYGNRVFTKYPEGKTDYFKEAFPGGLTWERTMTFEDGGICTVAAEISLTGNVFEHKSKFVGVNFPANGPVIQKKTLGWETSTEKMAANDGSVQGYDTMFLKLEGGGRHKCYFVTNHKAKRAVKVPDNHFVWHRLVRNGDGNTVELEETAEARYDS</sequence>
<reference evidence="5" key="1">
    <citation type="journal article" date="2004" name="FEBS Lett.">
        <title>Biophysical characterization of natural and mutant fluorescent proteins cloned from zooxanthellate corals.</title>
        <authorList>
            <person name="Sun Y."/>
            <person name="Castner E.W. Jr"/>
            <person name="Lawson C.L."/>
            <person name="Falkowski P.G."/>
        </authorList>
    </citation>
    <scope>NUCLEOTIDE SEQUENCE</scope>
</reference>
<dbReference type="SUPFAM" id="SSF54511">
    <property type="entry name" value="GFP-like"/>
    <property type="match status" value="1"/>
</dbReference>
<dbReference type="GO" id="GO:0008218">
    <property type="term" value="P:bioluminescence"/>
    <property type="evidence" value="ECO:0007669"/>
    <property type="project" value="UniProtKB-KW"/>
</dbReference>
<evidence type="ECO:0000256" key="4">
    <source>
        <dbReference type="ARBA" id="ARBA00023262"/>
    </source>
</evidence>
<dbReference type="GO" id="GO:0006091">
    <property type="term" value="P:generation of precursor metabolites and energy"/>
    <property type="evidence" value="ECO:0007669"/>
    <property type="project" value="InterPro"/>
</dbReference>
<keyword evidence="4" id="KW-0599">Photoprotein</keyword>
<dbReference type="PRINTS" id="PR01229">
    <property type="entry name" value="GFLUORESCENT"/>
</dbReference>
<dbReference type="Pfam" id="PF01353">
    <property type="entry name" value="GFP"/>
    <property type="match status" value="1"/>
</dbReference>
<dbReference type="AlphaFoldDB" id="Q86LV7"/>
<proteinExistence type="evidence at transcript level"/>